<dbReference type="EMBL" id="SOBT01000012">
    <property type="protein sequence ID" value="TDU24385.1"/>
    <property type="molecule type" value="Genomic_DNA"/>
</dbReference>
<dbReference type="UniPathway" id="UPA00637"/>
<keyword evidence="15" id="KW-1185">Reference proteome</keyword>
<evidence type="ECO:0000256" key="11">
    <source>
        <dbReference type="ARBA" id="ARBA00023136"/>
    </source>
</evidence>
<dbReference type="AlphaFoldDB" id="A0A4V3URZ6"/>
<dbReference type="SUPFAM" id="SSF53448">
    <property type="entry name" value="Nucleotide-diphospho-sugar transferases"/>
    <property type="match status" value="1"/>
</dbReference>
<keyword evidence="5 12" id="KW-1003">Cell membrane</keyword>
<feature type="domain" description="Glycosyltransferase 2-like" evidence="13">
    <location>
        <begin position="252"/>
        <end position="433"/>
    </location>
</feature>
<dbReference type="NCBIfam" id="NF003958">
    <property type="entry name" value="PRK05454.2-1"/>
    <property type="match status" value="1"/>
</dbReference>
<dbReference type="GO" id="GO:0005886">
    <property type="term" value="C:plasma membrane"/>
    <property type="evidence" value="ECO:0007669"/>
    <property type="project" value="UniProtKB-SubCell"/>
</dbReference>
<evidence type="ECO:0000256" key="4">
    <source>
        <dbReference type="ARBA" id="ARBA00020585"/>
    </source>
</evidence>
<dbReference type="Pfam" id="PF00535">
    <property type="entry name" value="Glycos_transf_2"/>
    <property type="match status" value="1"/>
</dbReference>
<accession>A0A4V3URZ6</accession>
<feature type="transmembrane region" description="Helical" evidence="12">
    <location>
        <begin position="690"/>
        <end position="709"/>
    </location>
</feature>
<feature type="transmembrane region" description="Helical" evidence="12">
    <location>
        <begin position="167"/>
        <end position="190"/>
    </location>
</feature>
<dbReference type="InterPro" id="IPR001173">
    <property type="entry name" value="Glyco_trans_2-like"/>
</dbReference>
<feature type="transmembrane region" description="Helical" evidence="12">
    <location>
        <begin position="202"/>
        <end position="226"/>
    </location>
</feature>
<keyword evidence="11 12" id="KW-0472">Membrane</keyword>
<evidence type="ECO:0000256" key="12">
    <source>
        <dbReference type="HAMAP-Rule" id="MF_01072"/>
    </source>
</evidence>
<keyword evidence="9 12" id="KW-0812">Transmembrane</keyword>
<sequence length="845" mass="94978">MADDATSAEPAAGRIADYLDRLPLDTERRAAILERIAGETTGAAFAQIHAELSGRDGAGPQNSVGARLRQDWTRRHRRGDAELDSVLQSDRHGHARLVTMPPLARASMTPLPWDTNLVARIAKRVAAAKVPRRGLMASRLPGATLDVPVPDPERELHWQGAARLRRLILVALVIGQTWLAAYFMTAILPYHGSHWLEMILLTLYSILFAWVGMGFWTALMGFWVLIRGKDRYSINATAAPDAPIVPDARTGILVPICNEDVARVFAGIRSTYDSLARTGEREHFDFFILSDTSEADTRVAELEAWLKLCREVNGFGHIFYRRRTNRIRRKSGNVADWCRRWGSQYRYMIVLDADSVMSGGCLKRLVQLMEANPKAGIIQTAPRAAGRDTLYARIQQMATRIYGPLFTAGLHYWQLGESHYWGHNAILRVAPFMRHCALGKIEGKGPLAGEILSHDFVEAALMRRAGWSVWIAYDLPGSYEEMPPSLLDELKRDRRWCQGNLQNFQLFTAKGLHPAHRAVFMTGVMAYLSAPLWFLFLVCSTALLGISVMAEPVYFPEPYQLFPLWPEWHPEWAIRLFGATATLLFLPKILATVLLLVKRSELRGFGGPLRLVASVAIETLFSALLAPIRMLFHTKFVLGALLGWKLVWKSPPRGDNETTWREAFEKHGMGSLLGLVWAGGVFWLQPQFLWWLLPVVGSLIMAIPLSVWSSRVSLGRGFRSARLFLIPEESMPPRELRWLWMAVRREREPLADFRKAVTDPVTNALVSTAGIPRTRRPAALIEQREQLIERALNDGPESLNDVQRNVLLYDPLLLGRLHERIWTSSKPHAGWGVTAPAAPPVSQSV</sequence>
<dbReference type="PANTHER" id="PTHR43867">
    <property type="entry name" value="CELLULOSE SYNTHASE CATALYTIC SUBUNIT A [UDP-FORMING]"/>
    <property type="match status" value="1"/>
</dbReference>
<dbReference type="PANTHER" id="PTHR43867:SF5">
    <property type="entry name" value="GLUCANS BIOSYNTHESIS GLUCOSYLTRANSFERASE H"/>
    <property type="match status" value="1"/>
</dbReference>
<dbReference type="OrthoDB" id="9775281at2"/>
<evidence type="ECO:0000313" key="14">
    <source>
        <dbReference type="EMBL" id="TDU24385.1"/>
    </source>
</evidence>
<dbReference type="CDD" id="cd04191">
    <property type="entry name" value="Glucan_BSP_MdoH"/>
    <property type="match status" value="1"/>
</dbReference>
<dbReference type="NCBIfam" id="NF003962">
    <property type="entry name" value="PRK05454.2-5"/>
    <property type="match status" value="1"/>
</dbReference>
<evidence type="ECO:0000256" key="2">
    <source>
        <dbReference type="ARBA" id="ARBA00005001"/>
    </source>
</evidence>
<evidence type="ECO:0000256" key="3">
    <source>
        <dbReference type="ARBA" id="ARBA00009337"/>
    </source>
</evidence>
<dbReference type="GO" id="GO:0016758">
    <property type="term" value="F:hexosyltransferase activity"/>
    <property type="evidence" value="ECO:0007669"/>
    <property type="project" value="UniProtKB-UniRule"/>
</dbReference>
<dbReference type="InterPro" id="IPR050321">
    <property type="entry name" value="Glycosyltr_2/OpgH_subfam"/>
</dbReference>
<dbReference type="GO" id="GO:0009250">
    <property type="term" value="P:glucan biosynthetic process"/>
    <property type="evidence" value="ECO:0007669"/>
    <property type="project" value="UniProtKB-UniRule"/>
</dbReference>
<evidence type="ECO:0000256" key="10">
    <source>
        <dbReference type="ARBA" id="ARBA00022989"/>
    </source>
</evidence>
<feature type="transmembrane region" description="Helical" evidence="12">
    <location>
        <begin position="574"/>
        <end position="597"/>
    </location>
</feature>
<comment type="subcellular location">
    <subcellularLocation>
        <location evidence="1">Cell inner membrane</location>
        <topology evidence="1">Multi-pass membrane protein</topology>
    </subcellularLocation>
    <subcellularLocation>
        <location evidence="12">Cell membrane</location>
        <topology evidence="12">Multi-pass membrane protein</topology>
    </subcellularLocation>
</comment>
<dbReference type="InterPro" id="IPR023725">
    <property type="entry name" value="Glucans_biosynth_gluTrFase_H"/>
</dbReference>
<evidence type="ECO:0000313" key="15">
    <source>
        <dbReference type="Proteomes" id="UP000295341"/>
    </source>
</evidence>
<feature type="transmembrane region" description="Helical" evidence="12">
    <location>
        <begin position="609"/>
        <end position="626"/>
    </location>
</feature>
<evidence type="ECO:0000256" key="8">
    <source>
        <dbReference type="ARBA" id="ARBA00022679"/>
    </source>
</evidence>
<evidence type="ECO:0000256" key="9">
    <source>
        <dbReference type="ARBA" id="ARBA00022692"/>
    </source>
</evidence>
<dbReference type="EC" id="2.4.1.-" evidence="12"/>
<keyword evidence="8 12" id="KW-0808">Transferase</keyword>
<dbReference type="Proteomes" id="UP000295341">
    <property type="component" value="Unassembled WGS sequence"/>
</dbReference>
<dbReference type="Gene3D" id="3.90.550.10">
    <property type="entry name" value="Spore Coat Polysaccharide Biosynthesis Protein SpsA, Chain A"/>
    <property type="match status" value="1"/>
</dbReference>
<dbReference type="InterPro" id="IPR029044">
    <property type="entry name" value="Nucleotide-diphossugar_trans"/>
</dbReference>
<dbReference type="RefSeq" id="WP_133883796.1">
    <property type="nucleotide sequence ID" value="NZ_MWIN01000003.1"/>
</dbReference>
<keyword evidence="7 12" id="KW-0328">Glycosyltransferase</keyword>
<evidence type="ECO:0000256" key="5">
    <source>
        <dbReference type="ARBA" id="ARBA00022475"/>
    </source>
</evidence>
<keyword evidence="10 12" id="KW-1133">Transmembrane helix</keyword>
<dbReference type="HAMAP" id="MF_01072">
    <property type="entry name" value="MdoH_OpgH"/>
    <property type="match status" value="1"/>
</dbReference>
<keyword evidence="6" id="KW-0997">Cell inner membrane</keyword>
<gene>
    <name evidence="12" type="primary">opgH</name>
    <name evidence="14" type="ORF">DFR24_4653</name>
</gene>
<feature type="transmembrane region" description="Helical" evidence="12">
    <location>
        <begin position="532"/>
        <end position="554"/>
    </location>
</feature>
<comment type="similarity">
    <text evidence="3 12">Belongs to the glycosyltransferase 2 family. OpgH subfamily.</text>
</comment>
<name>A0A4V3URZ6_9GAMM</name>
<evidence type="ECO:0000256" key="7">
    <source>
        <dbReference type="ARBA" id="ARBA00022676"/>
    </source>
</evidence>
<comment type="pathway">
    <text evidence="2 12">Glycan metabolism; osmoregulated periplasmic glucan (OPG) biosynthesis.</text>
</comment>
<comment type="caution">
    <text evidence="14">The sequence shown here is derived from an EMBL/GenBank/DDBJ whole genome shotgun (WGS) entry which is preliminary data.</text>
</comment>
<organism evidence="14 15">
    <name type="scientific">Panacagrimonas perspica</name>
    <dbReference type="NCBI Taxonomy" id="381431"/>
    <lineage>
        <taxon>Bacteria</taxon>
        <taxon>Pseudomonadati</taxon>
        <taxon>Pseudomonadota</taxon>
        <taxon>Gammaproteobacteria</taxon>
        <taxon>Nevskiales</taxon>
        <taxon>Nevskiaceae</taxon>
        <taxon>Panacagrimonas</taxon>
    </lineage>
</organism>
<proteinExistence type="inferred from homology"/>
<dbReference type="NCBIfam" id="NF003955">
    <property type="entry name" value="PRK05454.1-1"/>
    <property type="match status" value="1"/>
</dbReference>
<evidence type="ECO:0000256" key="6">
    <source>
        <dbReference type="ARBA" id="ARBA00022519"/>
    </source>
</evidence>
<protein>
    <recommendedName>
        <fullName evidence="4 12">Glucans biosynthesis glucosyltransferase H</fullName>
        <ecNumber evidence="12">2.4.1.-</ecNumber>
    </recommendedName>
</protein>
<evidence type="ECO:0000256" key="1">
    <source>
        <dbReference type="ARBA" id="ARBA00004429"/>
    </source>
</evidence>
<reference evidence="14 15" key="1">
    <citation type="submission" date="2019-03" db="EMBL/GenBank/DDBJ databases">
        <title>Genomic Encyclopedia of Type Strains, Phase IV (KMG-IV): sequencing the most valuable type-strain genomes for metagenomic binning, comparative biology and taxonomic classification.</title>
        <authorList>
            <person name="Goeker M."/>
        </authorList>
    </citation>
    <scope>NUCLEOTIDE SEQUENCE [LARGE SCALE GENOMIC DNA]</scope>
    <source>
        <strain evidence="14 15">DSM 26377</strain>
    </source>
</reference>
<comment type="function">
    <text evidence="12">Involved in the biosynthesis of osmoregulated periplasmic glucans (OPGs).</text>
</comment>
<evidence type="ECO:0000259" key="13">
    <source>
        <dbReference type="Pfam" id="PF00535"/>
    </source>
</evidence>